<dbReference type="Pfam" id="PF20151">
    <property type="entry name" value="DUF6533"/>
    <property type="match status" value="1"/>
</dbReference>
<feature type="domain" description="DUF6533" evidence="2">
    <location>
        <begin position="28"/>
        <end position="72"/>
    </location>
</feature>
<evidence type="ECO:0000256" key="1">
    <source>
        <dbReference type="SAM" id="Phobius"/>
    </source>
</evidence>
<reference evidence="3" key="1">
    <citation type="submission" date="2019-10" db="EMBL/GenBank/DDBJ databases">
        <authorList>
            <person name="Nor Muhammad N."/>
        </authorList>
    </citation>
    <scope>NUCLEOTIDE SEQUENCE</scope>
</reference>
<keyword evidence="1" id="KW-1133">Transmembrane helix</keyword>
<protein>
    <recommendedName>
        <fullName evidence="2">DUF6533 domain-containing protein</fullName>
    </recommendedName>
</protein>
<feature type="transmembrane region" description="Helical" evidence="1">
    <location>
        <begin position="130"/>
        <end position="150"/>
    </location>
</feature>
<feature type="transmembrane region" description="Helical" evidence="1">
    <location>
        <begin position="96"/>
        <end position="118"/>
    </location>
</feature>
<accession>A0A5K1K498</accession>
<dbReference type="InterPro" id="IPR045340">
    <property type="entry name" value="DUF6533"/>
</dbReference>
<keyword evidence="1" id="KW-0472">Membrane</keyword>
<organism evidence="3">
    <name type="scientific">Ganoderma boninense</name>
    <dbReference type="NCBI Taxonomy" id="34458"/>
    <lineage>
        <taxon>Eukaryota</taxon>
        <taxon>Fungi</taxon>
        <taxon>Dikarya</taxon>
        <taxon>Basidiomycota</taxon>
        <taxon>Agaricomycotina</taxon>
        <taxon>Agaricomycetes</taxon>
        <taxon>Polyporales</taxon>
        <taxon>Polyporaceae</taxon>
        <taxon>Ganoderma</taxon>
    </lineage>
</organism>
<evidence type="ECO:0000259" key="2">
    <source>
        <dbReference type="Pfam" id="PF20151"/>
    </source>
</evidence>
<evidence type="ECO:0000313" key="3">
    <source>
        <dbReference type="EMBL" id="VWP00776.1"/>
    </source>
</evidence>
<name>A0A5K1K498_9APHY</name>
<proteinExistence type="predicted"/>
<sequence length="201" mass="22684">MAAPYPLELVQLVAQAGDLYLYDVHKHIQTAAITCCVLEAIDTLPDEILYLWPSEWSAMKIIYLVNKYSPLVDIVLLVLVDIVSHDPHACGVRFQLLTYWFLVGTLFSEHLNTVILIARTYALWGCNKLILYFTIFAAALMIPHALYIVYEMLQLNMKSFAENGPVVREFGCMPAINDSDSWPAFVYLICAELSTFVPGTT</sequence>
<keyword evidence="1" id="KW-0812">Transmembrane</keyword>
<gene>
    <name evidence="3" type="primary">I1RQG9</name>
</gene>
<dbReference type="EMBL" id="LR728801">
    <property type="protein sequence ID" value="VWP00776.1"/>
    <property type="molecule type" value="Genomic_DNA"/>
</dbReference>
<feature type="transmembrane region" description="Helical" evidence="1">
    <location>
        <begin position="61"/>
        <end position="84"/>
    </location>
</feature>
<dbReference type="AlphaFoldDB" id="A0A5K1K498"/>